<evidence type="ECO:0000256" key="8">
    <source>
        <dbReference type="ARBA" id="ARBA00022989"/>
    </source>
</evidence>
<evidence type="ECO:0000259" key="16">
    <source>
        <dbReference type="Pfam" id="PF23769"/>
    </source>
</evidence>
<evidence type="ECO:0000259" key="15">
    <source>
        <dbReference type="Pfam" id="PF01529"/>
    </source>
</evidence>
<dbReference type="SMART" id="SM00320">
    <property type="entry name" value="WD40"/>
    <property type="match status" value="5"/>
</dbReference>
<dbReference type="InterPro" id="IPR001594">
    <property type="entry name" value="Palmitoyltrfase_DHHC"/>
</dbReference>
<evidence type="ECO:0000256" key="6">
    <source>
        <dbReference type="ARBA" id="ARBA00022692"/>
    </source>
</evidence>
<feature type="domain" description="WD repeat-containing protein 75 second beta-propeller" evidence="16">
    <location>
        <begin position="371"/>
        <end position="571"/>
    </location>
</feature>
<dbReference type="EMBL" id="CVRI01000055">
    <property type="protein sequence ID" value="CRL01560.1"/>
    <property type="molecule type" value="Genomic_DNA"/>
</dbReference>
<keyword evidence="4" id="KW-0698">rRNA processing</keyword>
<dbReference type="GO" id="GO:2000234">
    <property type="term" value="P:positive regulation of rRNA processing"/>
    <property type="evidence" value="ECO:0007669"/>
    <property type="project" value="TreeGrafter"/>
</dbReference>
<evidence type="ECO:0000313" key="18">
    <source>
        <dbReference type="Proteomes" id="UP000183832"/>
    </source>
</evidence>
<evidence type="ECO:0000256" key="14">
    <source>
        <dbReference type="SAM" id="Phobius"/>
    </source>
</evidence>
<dbReference type="SUPFAM" id="SSF50978">
    <property type="entry name" value="WD40 repeat-like"/>
    <property type="match status" value="3"/>
</dbReference>
<keyword evidence="10" id="KW-0804">Transcription</keyword>
<keyword evidence="7" id="KW-0677">Repeat</keyword>
<dbReference type="STRING" id="568069.A0A1J1IN22"/>
<sequence length="1335" mass="153782">MCLDVTCNNSKQNMIKLSEENSIIQEQSNSLSECQVKCLCGGSLVNFPPIFDPNGESIYVVWNDQIRMFSIQTGECLRNLEENRDGDIVGVHIDTETEKSLVACTKNGTIIIWKLESFLIVSKLKLNLGKLMEVTNFVFSSIDGVAHGIVSLIDENEKIQLVLVELKKGTVVQRYDIPFINGSNHHKLKISDGHPGSNFFVVVQKQIIFVVDKMSKDFITHKNDTTIKVVVCHPEMEMFATGDYVGRIKLWHKFFDEKPVISLLHWHHQIVLSLAFSQSGTILYSGGLESVLVKWHIKNKLLERDFLPRLSGSIAHIKVDTKHDKIALSIDDNGIQIINSSFTKLQTIQDFTKISKYDLSVSQPFPAGIKLNPRNHHLVMNGRIGHLQFFSTKTMKLLFNIDITMRNVIPRVKKLNIFNTHVTRVALSLEWMATVESWNDRVHHPDSRLKFWKFHDEKQTYSLHTQIEQAHQNDIMSVDFSTKEVSKALICATAGLDNCIKIWSLENAEDVKNSKKIWLCIEELNYKNLPVRHFSFSQDSSLIAAGFGNVLCVWDTIKFSLKCALSAPASQDGSVKQITITLPKNSNALTSKEIISKTIEKRKKTLEIIKLIIQGSSDSENLLEKLELNGIEEDMEKIERINPKDLTRIEKEIIFKQVMGYYDLSFSQKIQIFHQLNIYYKISEHMEKELVEFILKNYYENLVSFRKLSQNIKNYQGMEKYQLQWRFRKFKSQASKRNRKIITIRKLLTEKINEEFVKKKNENDDLSGDLSSIKVLTQITNVLCCSEDFSHLVIVTTPRRLLVWNLLTLQLQGSFKLHTKFITIDPLTNLVAVFTEYDELFVIHPSPAFTIHHQKNIPEALNAIWVPRENPLDQSLTVNWQAKSQLLFLNKHQEVCTFKLPSDDDYVSSAAFYNNNKTSTTNTPFAAMIAQRTIDETMKDEKGITKRFSISGSGKVKDIINLSSHAMPPMRLLNKDFIGSMLSSTEKITKHREKADTVETMEISDDEDDGQDVTMKELQKIFRRKAMEKEAREIMEKGIRKKEAILSIETAMKLRKTIISKAKQDVASSIFLFSMIPIIFIYEIQIIFPTIHEYSFYFYINIVWATFLVFNIIGNLLSIMLIDSSIFSSDELMTISRLKSDPNAKEWNLCDKCDLVVPPRSWHCDICGVCILKRDHHCMFASNCIGLQNHRNFLMFLFYFFIGTTYAFIYNSYFIWYLNSHIFIHWTTLIKMVLPMFMVFYGSAQGSAVEFHLCLYMLILIGAALSGVLIIYHGRLIIKNDTTHDKKRGAYDLGLKENLKLLFGDKWRLSLIYPFVNSSLPKNYWKTANESHKSK</sequence>
<evidence type="ECO:0000256" key="11">
    <source>
        <dbReference type="ARBA" id="ARBA00023242"/>
    </source>
</evidence>
<evidence type="ECO:0000256" key="2">
    <source>
        <dbReference type="ARBA" id="ARBA00004604"/>
    </source>
</evidence>
<evidence type="ECO:0000256" key="7">
    <source>
        <dbReference type="ARBA" id="ARBA00022737"/>
    </source>
</evidence>
<dbReference type="InterPro" id="IPR018247">
    <property type="entry name" value="EF_Hand_1_Ca_BS"/>
</dbReference>
<evidence type="ECO:0000256" key="5">
    <source>
        <dbReference type="ARBA" id="ARBA00022574"/>
    </source>
</evidence>
<accession>A0A1J1IN22</accession>
<feature type="domain" description="Palmitoyltransferase DHHC" evidence="15">
    <location>
        <begin position="1145"/>
        <end position="1286"/>
    </location>
</feature>
<dbReference type="InterPro" id="IPR036322">
    <property type="entry name" value="WD40_repeat_dom_sf"/>
</dbReference>
<dbReference type="Pfam" id="PF23769">
    <property type="entry name" value="Beta-prop_WDR75_2nd"/>
    <property type="match status" value="2"/>
</dbReference>
<dbReference type="GO" id="GO:0016409">
    <property type="term" value="F:palmitoyltransferase activity"/>
    <property type="evidence" value="ECO:0007669"/>
    <property type="project" value="InterPro"/>
</dbReference>
<evidence type="ECO:0000313" key="17">
    <source>
        <dbReference type="EMBL" id="CRL01560.1"/>
    </source>
</evidence>
<name>A0A1J1IN22_9DIPT</name>
<evidence type="ECO:0000256" key="12">
    <source>
        <dbReference type="PROSITE-ProRule" id="PRU00221"/>
    </source>
</evidence>
<keyword evidence="9 14" id="KW-0472">Membrane</keyword>
<protein>
    <submittedName>
        <fullName evidence="17">CLUMA_CG014403, isoform A</fullName>
    </submittedName>
</protein>
<feature type="repeat" description="WD" evidence="12">
    <location>
        <begin position="264"/>
        <end position="299"/>
    </location>
</feature>
<comment type="subcellular location">
    <subcellularLocation>
        <location evidence="1">Membrane</location>
        <topology evidence="1">Multi-pass membrane protein</topology>
    </subcellularLocation>
    <subcellularLocation>
        <location evidence="2">Nucleus</location>
        <location evidence="2">Nucleolus</location>
    </subcellularLocation>
</comment>
<feature type="region of interest" description="Disordered" evidence="13">
    <location>
        <begin position="989"/>
        <end position="1009"/>
    </location>
</feature>
<keyword evidence="8 14" id="KW-1133">Transmembrane helix</keyword>
<feature type="domain" description="WD repeat-containing protein 75 second beta-propeller" evidence="16">
    <location>
        <begin position="785"/>
        <end position="893"/>
    </location>
</feature>
<dbReference type="Pfam" id="PF23869">
    <property type="entry name" value="Beta-prop_WDR75_1st"/>
    <property type="match status" value="1"/>
</dbReference>
<dbReference type="InterPro" id="IPR001680">
    <property type="entry name" value="WD40_rpt"/>
</dbReference>
<evidence type="ECO:0000256" key="13">
    <source>
        <dbReference type="SAM" id="MobiDB-lite"/>
    </source>
</evidence>
<dbReference type="PANTHER" id="PTHR44215:SF1">
    <property type="entry name" value="WD REPEAT-CONTAINING PROTEIN 75"/>
    <property type="match status" value="1"/>
</dbReference>
<gene>
    <name evidence="17" type="ORF">CLUMA_CG014403</name>
</gene>
<evidence type="ECO:0000256" key="9">
    <source>
        <dbReference type="ARBA" id="ARBA00023136"/>
    </source>
</evidence>
<dbReference type="GO" id="GO:0045943">
    <property type="term" value="P:positive regulation of transcription by RNA polymerase I"/>
    <property type="evidence" value="ECO:0007669"/>
    <property type="project" value="InterPro"/>
</dbReference>
<keyword evidence="3" id="KW-0690">Ribosome biogenesis</keyword>
<dbReference type="InterPro" id="IPR015943">
    <property type="entry name" value="WD40/YVTN_repeat-like_dom_sf"/>
</dbReference>
<feature type="transmembrane region" description="Helical" evidence="14">
    <location>
        <begin position="1196"/>
        <end position="1216"/>
    </location>
</feature>
<proteinExistence type="predicted"/>
<feature type="transmembrane region" description="Helical" evidence="14">
    <location>
        <begin position="1066"/>
        <end position="1084"/>
    </location>
</feature>
<dbReference type="GO" id="GO:0006364">
    <property type="term" value="P:rRNA processing"/>
    <property type="evidence" value="ECO:0007669"/>
    <property type="project" value="UniProtKB-KW"/>
</dbReference>
<evidence type="ECO:0000256" key="10">
    <source>
        <dbReference type="ARBA" id="ARBA00023163"/>
    </source>
</evidence>
<dbReference type="PANTHER" id="PTHR44215">
    <property type="entry name" value="WD REPEAT-CONTAINING PROTEIN 75"/>
    <property type="match status" value="1"/>
</dbReference>
<dbReference type="GO" id="GO:0003723">
    <property type="term" value="F:RNA binding"/>
    <property type="evidence" value="ECO:0007669"/>
    <property type="project" value="InterPro"/>
</dbReference>
<dbReference type="PROSITE" id="PS00018">
    <property type="entry name" value="EF_HAND_1"/>
    <property type="match status" value="1"/>
</dbReference>
<dbReference type="InterPro" id="IPR053826">
    <property type="entry name" value="WDR75"/>
</dbReference>
<dbReference type="GO" id="GO:0016020">
    <property type="term" value="C:membrane"/>
    <property type="evidence" value="ECO:0007669"/>
    <property type="project" value="UniProtKB-SubCell"/>
</dbReference>
<evidence type="ECO:0000256" key="1">
    <source>
        <dbReference type="ARBA" id="ARBA00004141"/>
    </source>
</evidence>
<organism evidence="17 18">
    <name type="scientific">Clunio marinus</name>
    <dbReference type="NCBI Taxonomy" id="568069"/>
    <lineage>
        <taxon>Eukaryota</taxon>
        <taxon>Metazoa</taxon>
        <taxon>Ecdysozoa</taxon>
        <taxon>Arthropoda</taxon>
        <taxon>Hexapoda</taxon>
        <taxon>Insecta</taxon>
        <taxon>Pterygota</taxon>
        <taxon>Neoptera</taxon>
        <taxon>Endopterygota</taxon>
        <taxon>Diptera</taxon>
        <taxon>Nematocera</taxon>
        <taxon>Chironomoidea</taxon>
        <taxon>Chironomidae</taxon>
        <taxon>Clunio</taxon>
    </lineage>
</organism>
<feature type="transmembrane region" description="Helical" evidence="14">
    <location>
        <begin position="1096"/>
        <end position="1122"/>
    </location>
</feature>
<feature type="transmembrane region" description="Helical" evidence="14">
    <location>
        <begin position="1255"/>
        <end position="1278"/>
    </location>
</feature>
<dbReference type="PROSITE" id="PS50082">
    <property type="entry name" value="WD_REPEATS_2"/>
    <property type="match status" value="2"/>
</dbReference>
<keyword evidence="6 14" id="KW-0812">Transmembrane</keyword>
<dbReference type="Pfam" id="PF01529">
    <property type="entry name" value="DHHC"/>
    <property type="match status" value="1"/>
</dbReference>
<keyword evidence="5 12" id="KW-0853">WD repeat</keyword>
<dbReference type="OrthoDB" id="4096at2759"/>
<dbReference type="Proteomes" id="UP000183832">
    <property type="component" value="Unassembled WGS sequence"/>
</dbReference>
<dbReference type="InterPro" id="IPR057644">
    <property type="entry name" value="Beta-prop_WDR75_2nd"/>
</dbReference>
<dbReference type="PROSITE" id="PS50216">
    <property type="entry name" value="DHHC"/>
    <property type="match status" value="1"/>
</dbReference>
<reference evidence="17 18" key="1">
    <citation type="submission" date="2015-04" db="EMBL/GenBank/DDBJ databases">
        <authorList>
            <person name="Syromyatnikov M.Y."/>
            <person name="Popov V.N."/>
        </authorList>
    </citation>
    <scope>NUCLEOTIDE SEQUENCE [LARGE SCALE GENOMIC DNA]</scope>
</reference>
<dbReference type="Gene3D" id="2.130.10.10">
    <property type="entry name" value="YVTN repeat-like/Quinoprotein amine dehydrogenase"/>
    <property type="match status" value="3"/>
</dbReference>
<evidence type="ECO:0000256" key="4">
    <source>
        <dbReference type="ARBA" id="ARBA00022552"/>
    </source>
</evidence>
<feature type="repeat" description="WD" evidence="12">
    <location>
        <begin position="468"/>
        <end position="513"/>
    </location>
</feature>
<dbReference type="GO" id="GO:0032040">
    <property type="term" value="C:small-subunit processome"/>
    <property type="evidence" value="ECO:0007669"/>
    <property type="project" value="InterPro"/>
</dbReference>
<feature type="transmembrane region" description="Helical" evidence="14">
    <location>
        <begin position="1223"/>
        <end position="1243"/>
    </location>
</feature>
<evidence type="ECO:0000256" key="3">
    <source>
        <dbReference type="ARBA" id="ARBA00022517"/>
    </source>
</evidence>
<keyword evidence="11" id="KW-0539">Nucleus</keyword>
<keyword evidence="18" id="KW-1185">Reference proteome</keyword>